<protein>
    <submittedName>
        <fullName evidence="3">Uncharacterized protein</fullName>
    </submittedName>
</protein>
<dbReference type="AlphaFoldDB" id="A0A914DPR4"/>
<feature type="region of interest" description="Disordered" evidence="1">
    <location>
        <begin position="1"/>
        <end position="20"/>
    </location>
</feature>
<keyword evidence="2" id="KW-1185">Reference proteome</keyword>
<evidence type="ECO:0000313" key="3">
    <source>
        <dbReference type="WBParaSite" id="ACRNAN_scaffold31453.g29828.t1"/>
    </source>
</evidence>
<dbReference type="Proteomes" id="UP000887540">
    <property type="component" value="Unplaced"/>
</dbReference>
<name>A0A914DPR4_9BILA</name>
<reference evidence="3" key="1">
    <citation type="submission" date="2022-11" db="UniProtKB">
        <authorList>
            <consortium name="WormBaseParasite"/>
        </authorList>
    </citation>
    <scope>IDENTIFICATION</scope>
</reference>
<feature type="compositionally biased region" description="Low complexity" evidence="1">
    <location>
        <begin position="1"/>
        <end position="13"/>
    </location>
</feature>
<evidence type="ECO:0000313" key="2">
    <source>
        <dbReference type="Proteomes" id="UP000887540"/>
    </source>
</evidence>
<proteinExistence type="predicted"/>
<accession>A0A914DPR4</accession>
<sequence length="92" mass="10530">MSYKSYYKASSLSRKSKKNRNTYTSLLDNLNWIPLSQLVMEKRAVLAHRDVNGRRQIPDVFMLKSSLDLRQRARTGHGLELVNPATLLEAAP</sequence>
<evidence type="ECO:0000256" key="1">
    <source>
        <dbReference type="SAM" id="MobiDB-lite"/>
    </source>
</evidence>
<organism evidence="2 3">
    <name type="scientific">Acrobeloides nanus</name>
    <dbReference type="NCBI Taxonomy" id="290746"/>
    <lineage>
        <taxon>Eukaryota</taxon>
        <taxon>Metazoa</taxon>
        <taxon>Ecdysozoa</taxon>
        <taxon>Nematoda</taxon>
        <taxon>Chromadorea</taxon>
        <taxon>Rhabditida</taxon>
        <taxon>Tylenchina</taxon>
        <taxon>Cephalobomorpha</taxon>
        <taxon>Cephaloboidea</taxon>
        <taxon>Cephalobidae</taxon>
        <taxon>Acrobeloides</taxon>
    </lineage>
</organism>
<dbReference type="WBParaSite" id="ACRNAN_scaffold31453.g29828.t1">
    <property type="protein sequence ID" value="ACRNAN_scaffold31453.g29828.t1"/>
    <property type="gene ID" value="ACRNAN_scaffold31453.g29828"/>
</dbReference>